<evidence type="ECO:0000256" key="4">
    <source>
        <dbReference type="ARBA" id="ARBA00022692"/>
    </source>
</evidence>
<dbReference type="PANTHER" id="PTHR30069:SF29">
    <property type="entry name" value="HEMOGLOBIN AND HEMOGLOBIN-HAPTOGLOBIN-BINDING PROTEIN 1-RELATED"/>
    <property type="match status" value="1"/>
</dbReference>
<feature type="region of interest" description="Disordered" evidence="11">
    <location>
        <begin position="1"/>
        <end position="40"/>
    </location>
</feature>
<feature type="domain" description="TonB-dependent receptor-like beta-barrel" evidence="12">
    <location>
        <begin position="375"/>
        <end position="774"/>
    </location>
</feature>
<evidence type="ECO:0000256" key="11">
    <source>
        <dbReference type="SAM" id="MobiDB-lite"/>
    </source>
</evidence>
<dbReference type="GO" id="GO:0015344">
    <property type="term" value="F:siderophore uptake transmembrane transporter activity"/>
    <property type="evidence" value="ECO:0007669"/>
    <property type="project" value="TreeGrafter"/>
</dbReference>
<dbReference type="STRING" id="1254432.SCE1572_05260"/>
<dbReference type="HOGENOM" id="CLU_016599_1_0_7"/>
<dbReference type="InterPro" id="IPR012910">
    <property type="entry name" value="Plug_dom"/>
</dbReference>
<evidence type="ECO:0000256" key="3">
    <source>
        <dbReference type="ARBA" id="ARBA00022452"/>
    </source>
</evidence>
<dbReference type="EMBL" id="CP003969">
    <property type="protein sequence ID" value="AGP33953.1"/>
    <property type="molecule type" value="Genomic_DNA"/>
</dbReference>
<feature type="region of interest" description="Disordered" evidence="11">
    <location>
        <begin position="175"/>
        <end position="202"/>
    </location>
</feature>
<evidence type="ECO:0000259" key="13">
    <source>
        <dbReference type="Pfam" id="PF07715"/>
    </source>
</evidence>
<keyword evidence="8" id="KW-0675">Receptor</keyword>
<dbReference type="GO" id="GO:0044718">
    <property type="term" value="P:siderophore transmembrane transport"/>
    <property type="evidence" value="ECO:0007669"/>
    <property type="project" value="TreeGrafter"/>
</dbReference>
<dbReference type="PANTHER" id="PTHR30069">
    <property type="entry name" value="TONB-DEPENDENT OUTER MEMBRANE RECEPTOR"/>
    <property type="match status" value="1"/>
</dbReference>
<dbReference type="Pfam" id="PF07715">
    <property type="entry name" value="Plug"/>
    <property type="match status" value="1"/>
</dbReference>
<protein>
    <recommendedName>
        <fullName evidence="16">TonB family protein</fullName>
    </recommendedName>
</protein>
<evidence type="ECO:0000256" key="2">
    <source>
        <dbReference type="ARBA" id="ARBA00022448"/>
    </source>
</evidence>
<reference evidence="14 15" key="1">
    <citation type="journal article" date="2013" name="Sci. Rep.">
        <title>Extraordinary expansion of a Sorangium cellulosum genome from an alkaline milieu.</title>
        <authorList>
            <person name="Han K."/>
            <person name="Li Z.F."/>
            <person name="Peng R."/>
            <person name="Zhu L.P."/>
            <person name="Zhou T."/>
            <person name="Wang L.G."/>
            <person name="Li S.G."/>
            <person name="Zhang X.B."/>
            <person name="Hu W."/>
            <person name="Wu Z.H."/>
            <person name="Qin N."/>
            <person name="Li Y.Z."/>
        </authorList>
    </citation>
    <scope>NUCLEOTIDE SEQUENCE [LARGE SCALE GENOMIC DNA]</scope>
    <source>
        <strain evidence="14 15">So0157-2</strain>
    </source>
</reference>
<dbReference type="KEGG" id="scu:SCE1572_05260"/>
<comment type="similarity">
    <text evidence="10">Belongs to the TonB-dependent receptor family.</text>
</comment>
<keyword evidence="5" id="KW-0732">Signal</keyword>
<evidence type="ECO:0000256" key="6">
    <source>
        <dbReference type="ARBA" id="ARBA00023077"/>
    </source>
</evidence>
<accession>S4XTQ7</accession>
<dbReference type="eggNOG" id="COG4771">
    <property type="taxonomic scope" value="Bacteria"/>
</dbReference>
<dbReference type="SUPFAM" id="SSF74653">
    <property type="entry name" value="TolA/TonB C-terminal domain"/>
    <property type="match status" value="1"/>
</dbReference>
<organism evidence="14 15">
    <name type="scientific">Sorangium cellulosum So0157-2</name>
    <dbReference type="NCBI Taxonomy" id="1254432"/>
    <lineage>
        <taxon>Bacteria</taxon>
        <taxon>Pseudomonadati</taxon>
        <taxon>Myxococcota</taxon>
        <taxon>Polyangia</taxon>
        <taxon>Polyangiales</taxon>
        <taxon>Polyangiaceae</taxon>
        <taxon>Sorangium</taxon>
    </lineage>
</organism>
<evidence type="ECO:0000313" key="14">
    <source>
        <dbReference type="EMBL" id="AGP33953.1"/>
    </source>
</evidence>
<keyword evidence="3" id="KW-1134">Transmembrane beta strand</keyword>
<dbReference type="InterPro" id="IPR000531">
    <property type="entry name" value="Beta-barrel_TonB"/>
</dbReference>
<evidence type="ECO:0000256" key="5">
    <source>
        <dbReference type="ARBA" id="ARBA00022729"/>
    </source>
</evidence>
<evidence type="ECO:0000256" key="7">
    <source>
        <dbReference type="ARBA" id="ARBA00023136"/>
    </source>
</evidence>
<keyword evidence="2" id="KW-0813">Transport</keyword>
<dbReference type="InterPro" id="IPR039426">
    <property type="entry name" value="TonB-dep_rcpt-like"/>
</dbReference>
<dbReference type="GO" id="GO:0009279">
    <property type="term" value="C:cell outer membrane"/>
    <property type="evidence" value="ECO:0007669"/>
    <property type="project" value="UniProtKB-SubCell"/>
</dbReference>
<dbReference type="Proteomes" id="UP000014803">
    <property type="component" value="Chromosome"/>
</dbReference>
<evidence type="ECO:0000313" key="15">
    <source>
        <dbReference type="Proteomes" id="UP000014803"/>
    </source>
</evidence>
<keyword evidence="9" id="KW-0998">Cell outer membrane</keyword>
<dbReference type="Gene3D" id="3.30.1150.10">
    <property type="match status" value="1"/>
</dbReference>
<evidence type="ECO:0008006" key="16">
    <source>
        <dbReference type="Google" id="ProtNLM"/>
    </source>
</evidence>
<dbReference type="AlphaFoldDB" id="S4XTQ7"/>
<dbReference type="SUPFAM" id="SSF56935">
    <property type="entry name" value="Porins"/>
    <property type="match status" value="1"/>
</dbReference>
<dbReference type="PATRIC" id="fig|1254432.3.peg.1175"/>
<keyword evidence="7 10" id="KW-0472">Membrane</keyword>
<evidence type="ECO:0000256" key="1">
    <source>
        <dbReference type="ARBA" id="ARBA00004571"/>
    </source>
</evidence>
<sequence length="808" mass="85583">MRLRYPGTHRQQIADRASVAPQGRAPGLRARLGPPLASRTKRGAGARLPWLLAMAGWLLPALAGAQPAAGPAGPQGSREAAATPSEAPSAVVPPRLLSAPEAPYPPGATGDAAVVLTVTVDAEGSVREAAPIEQLEPFSSAAVRAALAYRFEPATRNGVAVAAKIRMQVDFTAPREAAAPPPDAAPAPAPGAAPRHDRPADRDAGAAPIEVVVRGEQLPPATQSIARGEVRQLPGAFGDAFRAVEILPGVIPAISGLPYFYVRGAPPANVGYILDGVRVPLLYHFAAGPSVVHPGLVERVDLYPGGYPARYGRYVGGIVAAETAEPRPELHGEGNIRLFDAGAMVEAPFADGRGTVLLGGRYSYTAAVASLIAPDAVIDYRDYQARLTYDVTPDDRLTVFSFGSYDLLGEERDDGFSVLFGVEFYRLDLRYRHRFRNGELRLGALLGLDRTALEGNRTARDRMLATRADVVYRVHPDVEVRAGVDGAIDSYVTDIVGYTVSRGGSRRLEQEFGSRDDAALGAHADVVLKLAPRFELTAGVRADLFASGGATAVGVDGRLASRLDVTKNLRLVNAFGVAHQPPSTVAPLPGVQVAGLRGGLQKSAQGSAGVEADLPEGVTAGATAFYNAFFDMTDALGAVAHRWTDDFDDLADVPRTLGSSYGVELYARRRLTRKLGGFASYTLSRSIQAAGRSRSPAPFDRTHVANLALTYQLDRHWRAGARFLFYTGSPGASLGAEESDGSGEAPRIVRDPPFYRLDARIERRWSIGERGWISAVLEGMNVTAHKEVIGGEAIGPVTIPSIGVEGGF</sequence>
<keyword evidence="6 10" id="KW-0798">TonB box</keyword>
<name>S4XTQ7_SORCE</name>
<comment type="subcellular location">
    <subcellularLocation>
        <location evidence="1">Cell outer membrane</location>
        <topology evidence="1">Multi-pass membrane protein</topology>
    </subcellularLocation>
</comment>
<dbReference type="Pfam" id="PF00593">
    <property type="entry name" value="TonB_dep_Rec_b-barrel"/>
    <property type="match status" value="1"/>
</dbReference>
<evidence type="ECO:0000256" key="10">
    <source>
        <dbReference type="RuleBase" id="RU003357"/>
    </source>
</evidence>
<feature type="compositionally biased region" description="Pro residues" evidence="11">
    <location>
        <begin position="179"/>
        <end position="191"/>
    </location>
</feature>
<feature type="region of interest" description="Disordered" evidence="11">
    <location>
        <begin position="65"/>
        <end position="91"/>
    </location>
</feature>
<keyword evidence="4" id="KW-0812">Transmembrane</keyword>
<evidence type="ECO:0000256" key="8">
    <source>
        <dbReference type="ARBA" id="ARBA00023170"/>
    </source>
</evidence>
<dbReference type="InterPro" id="IPR036942">
    <property type="entry name" value="Beta-barrel_TonB_sf"/>
</dbReference>
<evidence type="ECO:0000259" key="12">
    <source>
        <dbReference type="Pfam" id="PF00593"/>
    </source>
</evidence>
<gene>
    <name evidence="14" type="ORF">SCE1572_05260</name>
</gene>
<evidence type="ECO:0000256" key="9">
    <source>
        <dbReference type="ARBA" id="ARBA00023237"/>
    </source>
</evidence>
<dbReference type="Gene3D" id="2.40.170.20">
    <property type="entry name" value="TonB-dependent receptor, beta-barrel domain"/>
    <property type="match status" value="1"/>
</dbReference>
<proteinExistence type="inferred from homology"/>
<feature type="domain" description="TonB-dependent receptor plug" evidence="13">
    <location>
        <begin position="221"/>
        <end position="317"/>
    </location>
</feature>